<sequence>MFSRRSLLHRYALEDLRELGCTVDEIDNNIVYVKYYIHPESNPDTQFKLKYTYHRDNHGGFFIDRIRPYSLPLGRFETEEEIVKFILKDIELFSNAVNSNNFPEFVELGNRIETFKHSFESFFLHKNVETGDLRNISNEILSIIERIEALSKKRKDIIIEEE</sequence>
<dbReference type="AlphaFoldDB" id="A0AAE3KZ50"/>
<protein>
    <submittedName>
        <fullName evidence="1">Uncharacterized protein</fullName>
    </submittedName>
</protein>
<accession>A0AAE3KZ50</accession>
<reference evidence="1" key="1">
    <citation type="submission" date="2022-07" db="EMBL/GenBank/DDBJ databases">
        <title>Enhanced cultured diversity of the mouse gut microbiota enables custom-made synthetic communities.</title>
        <authorList>
            <person name="Afrizal A."/>
        </authorList>
    </citation>
    <scope>NUCLEOTIDE SEQUENCE</scope>
    <source>
        <strain evidence="1">DSM 28593</strain>
    </source>
</reference>
<keyword evidence="2" id="KW-1185">Reference proteome</keyword>
<evidence type="ECO:0000313" key="1">
    <source>
        <dbReference type="EMBL" id="MCR1897677.1"/>
    </source>
</evidence>
<organism evidence="1 2">
    <name type="scientific">Irregularibacter muris</name>
    <dbReference type="NCBI Taxonomy" id="1796619"/>
    <lineage>
        <taxon>Bacteria</taxon>
        <taxon>Bacillati</taxon>
        <taxon>Bacillota</taxon>
        <taxon>Clostridia</taxon>
        <taxon>Eubacteriales</taxon>
        <taxon>Eubacteriaceae</taxon>
        <taxon>Irregularibacter</taxon>
    </lineage>
</organism>
<dbReference type="Proteomes" id="UP001205748">
    <property type="component" value="Unassembled WGS sequence"/>
</dbReference>
<comment type="caution">
    <text evidence="1">The sequence shown here is derived from an EMBL/GenBank/DDBJ whole genome shotgun (WGS) entry which is preliminary data.</text>
</comment>
<proteinExistence type="predicted"/>
<dbReference type="EMBL" id="JANKAS010000001">
    <property type="protein sequence ID" value="MCR1897677.1"/>
    <property type="molecule type" value="Genomic_DNA"/>
</dbReference>
<dbReference type="RefSeq" id="WP_257529084.1">
    <property type="nucleotide sequence ID" value="NZ_JANKAS010000001.1"/>
</dbReference>
<name>A0AAE3KZ50_9FIRM</name>
<gene>
    <name evidence="1" type="ORF">NSA47_01555</name>
</gene>
<evidence type="ECO:0000313" key="2">
    <source>
        <dbReference type="Proteomes" id="UP001205748"/>
    </source>
</evidence>